<organism evidence="2 3">
    <name type="scientific">Pigmentiphaga litoralis</name>
    <dbReference type="NCBI Taxonomy" id="516702"/>
    <lineage>
        <taxon>Bacteria</taxon>
        <taxon>Pseudomonadati</taxon>
        <taxon>Pseudomonadota</taxon>
        <taxon>Betaproteobacteria</taxon>
        <taxon>Burkholderiales</taxon>
        <taxon>Alcaligenaceae</taxon>
        <taxon>Pigmentiphaga</taxon>
    </lineage>
</organism>
<dbReference type="Pfam" id="PF01042">
    <property type="entry name" value="Ribonuc_L-PSP"/>
    <property type="match status" value="1"/>
</dbReference>
<dbReference type="AlphaFoldDB" id="A0A7Y9ITA4"/>
<comment type="similarity">
    <text evidence="1">Belongs to the RutC family.</text>
</comment>
<dbReference type="InterPro" id="IPR035959">
    <property type="entry name" value="RutC-like_sf"/>
</dbReference>
<comment type="caution">
    <text evidence="2">The sequence shown here is derived from an EMBL/GenBank/DDBJ whole genome shotgun (WGS) entry which is preliminary data.</text>
</comment>
<dbReference type="PANTHER" id="PTHR11803">
    <property type="entry name" value="2-IMINOBUTANOATE/2-IMINOPROPANOATE DEAMINASE RIDA"/>
    <property type="match status" value="1"/>
</dbReference>
<dbReference type="RefSeq" id="WP_179585532.1">
    <property type="nucleotide sequence ID" value="NZ_JACBYR010000001.1"/>
</dbReference>
<evidence type="ECO:0000313" key="2">
    <source>
        <dbReference type="EMBL" id="NYE82548.1"/>
    </source>
</evidence>
<proteinExistence type="inferred from homology"/>
<protein>
    <submittedName>
        <fullName evidence="2">Reactive intermediate/imine deaminase</fullName>
    </submittedName>
</protein>
<dbReference type="EMBL" id="JACBYR010000001">
    <property type="protein sequence ID" value="NYE82548.1"/>
    <property type="molecule type" value="Genomic_DNA"/>
</dbReference>
<dbReference type="CDD" id="cd00448">
    <property type="entry name" value="YjgF_YER057c_UK114_family"/>
    <property type="match status" value="1"/>
</dbReference>
<name>A0A7Y9ITA4_9BURK</name>
<evidence type="ECO:0000313" key="3">
    <source>
        <dbReference type="Proteomes" id="UP000542125"/>
    </source>
</evidence>
<dbReference type="PANTHER" id="PTHR11803:SF58">
    <property type="entry name" value="PROTEIN HMF1-RELATED"/>
    <property type="match status" value="1"/>
</dbReference>
<dbReference type="Proteomes" id="UP000542125">
    <property type="component" value="Unassembled WGS sequence"/>
</dbReference>
<accession>A0A7Y9ITA4</accession>
<dbReference type="GO" id="GO:0005829">
    <property type="term" value="C:cytosol"/>
    <property type="evidence" value="ECO:0007669"/>
    <property type="project" value="TreeGrafter"/>
</dbReference>
<dbReference type="SUPFAM" id="SSF55298">
    <property type="entry name" value="YjgF-like"/>
    <property type="match status" value="1"/>
</dbReference>
<dbReference type="GO" id="GO:0019239">
    <property type="term" value="F:deaminase activity"/>
    <property type="evidence" value="ECO:0007669"/>
    <property type="project" value="TreeGrafter"/>
</dbReference>
<sequence>MDFIKSEKVPAPGGHYSQAVHANGVVYVSGVLPGDTIKEDFEAQVREVLTRCTHVLEAAGCSLTDVAQCTAYIVGTAHWPHFNRIYAEVFGDHRPARAVVPVPELHYGALVEVQMVAHRP</sequence>
<gene>
    <name evidence="2" type="ORF">FHW18_001819</name>
</gene>
<dbReference type="InterPro" id="IPR006175">
    <property type="entry name" value="YjgF/YER057c/UK114"/>
</dbReference>
<keyword evidence="3" id="KW-1185">Reference proteome</keyword>
<evidence type="ECO:0000256" key="1">
    <source>
        <dbReference type="ARBA" id="ARBA00010552"/>
    </source>
</evidence>
<dbReference type="Gene3D" id="3.30.1330.40">
    <property type="entry name" value="RutC-like"/>
    <property type="match status" value="1"/>
</dbReference>
<reference evidence="2 3" key="1">
    <citation type="submission" date="2020-07" db="EMBL/GenBank/DDBJ databases">
        <title>Genomic Encyclopedia of Type Strains, Phase IV (KMG-V): Genome sequencing to study the core and pangenomes of soil and plant-associated prokaryotes.</title>
        <authorList>
            <person name="Whitman W."/>
        </authorList>
    </citation>
    <scope>NUCLEOTIDE SEQUENCE [LARGE SCALE GENOMIC DNA]</scope>
    <source>
        <strain evidence="2 3">SAS40</strain>
    </source>
</reference>